<evidence type="ECO:0000259" key="6">
    <source>
        <dbReference type="PROSITE" id="PS50089"/>
    </source>
</evidence>
<keyword evidence="3" id="KW-0862">Zinc</keyword>
<feature type="region of interest" description="Disordered" evidence="5">
    <location>
        <begin position="200"/>
        <end position="219"/>
    </location>
</feature>
<dbReference type="InterPro" id="IPR046336">
    <property type="entry name" value="Lon_prtase_N_sf"/>
</dbReference>
<dbReference type="InterPro" id="IPR001841">
    <property type="entry name" value="Znf_RING"/>
</dbReference>
<sequence length="392" mass="44396">ELTCHICYVLFYQPVTTPCQHTYCAKCLQRSLDHSTTCPICRHELPSHFFQDQPTNKTIMAIILRAYPLLYQERGDAIQEEERHARLNTPIFVSTLTFPGIPTFLHFFEPRYRLMLRRCLESPYPRFGMIMSPKPGAPQIDYGVMLEIRSVQMLPDGRSMVETWGSSRFRILERGTLDGYTVGRVERIEDYADDLAETLVDEEEVSSTGLTPSPASERPLLRRIASTLTGGGSSPTQPTASTSSPSVSSASSSSAHPPRTRAPRQPTNAELMETCRAFLDRLQRGAAPWVVQRLSQTYGAMPSDPAQFAFWVALVLPIEEHEKAKLLPIRSARLRLMLVVHWIEQLNNHWYAWVFLALLKGSGWVAHPRSPVLPCLMWTVVVLTVSRFIGWI</sequence>
<dbReference type="PANTHER" id="PTHR23327">
    <property type="entry name" value="RING FINGER PROTEIN 127"/>
    <property type="match status" value="1"/>
</dbReference>
<dbReference type="Pfam" id="PF02190">
    <property type="entry name" value="LON_substr_bdg"/>
    <property type="match status" value="1"/>
</dbReference>
<accession>A0A9P6D6X6</accession>
<dbReference type="SMART" id="SM00184">
    <property type="entry name" value="RING"/>
    <property type="match status" value="1"/>
</dbReference>
<feature type="compositionally biased region" description="Low complexity" evidence="5">
    <location>
        <begin position="234"/>
        <end position="257"/>
    </location>
</feature>
<dbReference type="Pfam" id="PF13923">
    <property type="entry name" value="zf-C3HC4_2"/>
    <property type="match status" value="1"/>
</dbReference>
<dbReference type="InterPro" id="IPR017907">
    <property type="entry name" value="Znf_RING_CS"/>
</dbReference>
<dbReference type="SUPFAM" id="SSF57850">
    <property type="entry name" value="RING/U-box"/>
    <property type="match status" value="1"/>
</dbReference>
<evidence type="ECO:0000256" key="5">
    <source>
        <dbReference type="SAM" id="MobiDB-lite"/>
    </source>
</evidence>
<keyword evidence="1" id="KW-0479">Metal-binding</keyword>
<feature type="region of interest" description="Disordered" evidence="5">
    <location>
        <begin position="227"/>
        <end position="269"/>
    </location>
</feature>
<dbReference type="SMART" id="SM00464">
    <property type="entry name" value="LON"/>
    <property type="match status" value="1"/>
</dbReference>
<dbReference type="GO" id="GO:0061630">
    <property type="term" value="F:ubiquitin protein ligase activity"/>
    <property type="evidence" value="ECO:0007669"/>
    <property type="project" value="TreeGrafter"/>
</dbReference>
<dbReference type="OrthoDB" id="264917at2759"/>
<gene>
    <name evidence="8" type="ORF">BDN70DRAFT_795972</name>
</gene>
<dbReference type="InterPro" id="IPR015947">
    <property type="entry name" value="PUA-like_sf"/>
</dbReference>
<dbReference type="Gene3D" id="3.30.40.10">
    <property type="entry name" value="Zinc/RING finger domain, C3HC4 (zinc finger)"/>
    <property type="match status" value="1"/>
</dbReference>
<organism evidence="8 9">
    <name type="scientific">Pholiota conissans</name>
    <dbReference type="NCBI Taxonomy" id="109636"/>
    <lineage>
        <taxon>Eukaryota</taxon>
        <taxon>Fungi</taxon>
        <taxon>Dikarya</taxon>
        <taxon>Basidiomycota</taxon>
        <taxon>Agaricomycotina</taxon>
        <taxon>Agaricomycetes</taxon>
        <taxon>Agaricomycetidae</taxon>
        <taxon>Agaricales</taxon>
        <taxon>Agaricineae</taxon>
        <taxon>Strophariaceae</taxon>
        <taxon>Pholiota</taxon>
    </lineage>
</organism>
<dbReference type="PANTHER" id="PTHR23327:SF42">
    <property type="entry name" value="LON PEPTIDASE N-TERMINAL DOMAIN AND RING FINGER PROTEIN C14F5.10C"/>
    <property type="match status" value="1"/>
</dbReference>
<feature type="non-terminal residue" evidence="8">
    <location>
        <position position="1"/>
    </location>
</feature>
<evidence type="ECO:0000256" key="3">
    <source>
        <dbReference type="ARBA" id="ARBA00022833"/>
    </source>
</evidence>
<dbReference type="AlphaFoldDB" id="A0A9P6D6X6"/>
<feature type="domain" description="RING-type" evidence="6">
    <location>
        <begin position="4"/>
        <end position="42"/>
    </location>
</feature>
<dbReference type="GO" id="GO:0008270">
    <property type="term" value="F:zinc ion binding"/>
    <property type="evidence" value="ECO:0007669"/>
    <property type="project" value="UniProtKB-KW"/>
</dbReference>
<dbReference type="PROSITE" id="PS00518">
    <property type="entry name" value="ZF_RING_1"/>
    <property type="match status" value="1"/>
</dbReference>
<dbReference type="Proteomes" id="UP000807469">
    <property type="component" value="Unassembled WGS sequence"/>
</dbReference>
<dbReference type="CDD" id="cd16514">
    <property type="entry name" value="RING-HC_LONFs_rpt2"/>
    <property type="match status" value="1"/>
</dbReference>
<reference evidence="8" key="1">
    <citation type="submission" date="2020-11" db="EMBL/GenBank/DDBJ databases">
        <authorList>
            <consortium name="DOE Joint Genome Institute"/>
            <person name="Ahrendt S."/>
            <person name="Riley R."/>
            <person name="Andreopoulos W."/>
            <person name="Labutti K."/>
            <person name="Pangilinan J."/>
            <person name="Ruiz-Duenas F.J."/>
            <person name="Barrasa J.M."/>
            <person name="Sanchez-Garcia M."/>
            <person name="Camarero S."/>
            <person name="Miyauchi S."/>
            <person name="Serrano A."/>
            <person name="Linde D."/>
            <person name="Babiker R."/>
            <person name="Drula E."/>
            <person name="Ayuso-Fernandez I."/>
            <person name="Pacheco R."/>
            <person name="Padilla G."/>
            <person name="Ferreira P."/>
            <person name="Barriuso J."/>
            <person name="Kellner H."/>
            <person name="Castanera R."/>
            <person name="Alfaro M."/>
            <person name="Ramirez L."/>
            <person name="Pisabarro A.G."/>
            <person name="Kuo A."/>
            <person name="Tritt A."/>
            <person name="Lipzen A."/>
            <person name="He G."/>
            <person name="Yan M."/>
            <person name="Ng V."/>
            <person name="Cullen D."/>
            <person name="Martin F."/>
            <person name="Rosso M.-N."/>
            <person name="Henrissat B."/>
            <person name="Hibbett D."/>
            <person name="Martinez A.T."/>
            <person name="Grigoriev I.V."/>
        </authorList>
    </citation>
    <scope>NUCLEOTIDE SEQUENCE</scope>
    <source>
        <strain evidence="8">CIRM-BRFM 674</strain>
    </source>
</reference>
<evidence type="ECO:0000256" key="1">
    <source>
        <dbReference type="ARBA" id="ARBA00022723"/>
    </source>
</evidence>
<name>A0A9P6D6X6_9AGAR</name>
<keyword evidence="9" id="KW-1185">Reference proteome</keyword>
<proteinExistence type="predicted"/>
<dbReference type="PROSITE" id="PS50089">
    <property type="entry name" value="ZF_RING_2"/>
    <property type="match status" value="1"/>
</dbReference>
<dbReference type="Gene3D" id="1.20.58.1480">
    <property type="match status" value="1"/>
</dbReference>
<dbReference type="SUPFAM" id="SSF88697">
    <property type="entry name" value="PUA domain-like"/>
    <property type="match status" value="1"/>
</dbReference>
<evidence type="ECO:0000256" key="2">
    <source>
        <dbReference type="ARBA" id="ARBA00022771"/>
    </source>
</evidence>
<evidence type="ECO:0000313" key="9">
    <source>
        <dbReference type="Proteomes" id="UP000807469"/>
    </source>
</evidence>
<comment type="caution">
    <text evidence="8">The sequence shown here is derived from an EMBL/GenBank/DDBJ whole genome shotgun (WGS) entry which is preliminary data.</text>
</comment>
<dbReference type="InterPro" id="IPR013083">
    <property type="entry name" value="Znf_RING/FYVE/PHD"/>
</dbReference>
<protein>
    <submittedName>
        <fullName evidence="8">LON-domain-containing protein</fullName>
    </submittedName>
</protein>
<evidence type="ECO:0000313" key="8">
    <source>
        <dbReference type="EMBL" id="KAF9485335.1"/>
    </source>
</evidence>
<feature type="domain" description="Lon N-terminal" evidence="7">
    <location>
        <begin position="86"/>
        <end position="347"/>
    </location>
</feature>
<dbReference type="EMBL" id="MU155136">
    <property type="protein sequence ID" value="KAF9485335.1"/>
    <property type="molecule type" value="Genomic_DNA"/>
</dbReference>
<dbReference type="InterPro" id="IPR003111">
    <property type="entry name" value="Lon_prtase_N"/>
</dbReference>
<keyword evidence="2 4" id="KW-0863">Zinc-finger</keyword>
<dbReference type="Gene3D" id="2.30.130.40">
    <property type="entry name" value="LON domain-like"/>
    <property type="match status" value="1"/>
</dbReference>
<evidence type="ECO:0000259" key="7">
    <source>
        <dbReference type="PROSITE" id="PS51787"/>
    </source>
</evidence>
<evidence type="ECO:0000256" key="4">
    <source>
        <dbReference type="PROSITE-ProRule" id="PRU00175"/>
    </source>
</evidence>
<dbReference type="PROSITE" id="PS51787">
    <property type="entry name" value="LON_N"/>
    <property type="match status" value="1"/>
</dbReference>